<keyword evidence="1" id="KW-0472">Membrane</keyword>
<proteinExistence type="predicted"/>
<dbReference type="STRING" id="1330330.IX53_08510"/>
<evidence type="ECO:0008006" key="4">
    <source>
        <dbReference type="Google" id="ProtNLM"/>
    </source>
</evidence>
<evidence type="ECO:0000313" key="2">
    <source>
        <dbReference type="EMBL" id="AKI97844.1"/>
    </source>
</evidence>
<name>A0A0G2ZE59_9BACT</name>
<dbReference type="KEGG" id="kpf:IX53_08510"/>
<keyword evidence="1" id="KW-1133">Transmembrane helix</keyword>
<dbReference type="Pfam" id="PF17319">
    <property type="entry name" value="DUF5362"/>
    <property type="match status" value="1"/>
</dbReference>
<dbReference type="InterPro" id="IPR035287">
    <property type="entry name" value="DUF5362"/>
</dbReference>
<organism evidence="2 3">
    <name type="scientific">Kosmotoga pacifica</name>
    <dbReference type="NCBI Taxonomy" id="1330330"/>
    <lineage>
        <taxon>Bacteria</taxon>
        <taxon>Thermotogati</taxon>
        <taxon>Thermotogota</taxon>
        <taxon>Thermotogae</taxon>
        <taxon>Kosmotogales</taxon>
        <taxon>Kosmotogaceae</taxon>
        <taxon>Kosmotoga</taxon>
    </lineage>
</organism>
<dbReference type="Proteomes" id="UP000035159">
    <property type="component" value="Chromosome"/>
</dbReference>
<sequence>MAEGNKEVRLSFSTLKGLSYWAGFLGMWLIIAGIFAFIGGIIALGGGMGGIGPFLSGLISGGLTVFMGSKLRQAKKSIEEYMFSDNSIMLENGLDSMRVFFKVQGILIIIALVFAVVAIIAALSGVMMGFGHYY</sequence>
<accession>A0A0G2ZE59</accession>
<protein>
    <recommendedName>
        <fullName evidence="4">DUF5362 domain-containing protein</fullName>
    </recommendedName>
</protein>
<reference evidence="2 3" key="1">
    <citation type="submission" date="2015-04" db="EMBL/GenBank/DDBJ databases">
        <title>Complete Genome Sequence of Kosmotoga pacifica SLHLJ1.</title>
        <authorList>
            <person name="Jiang L.J."/>
            <person name="Shao Z.Z."/>
            <person name="Jebbar M."/>
        </authorList>
    </citation>
    <scope>NUCLEOTIDE SEQUENCE [LARGE SCALE GENOMIC DNA]</scope>
    <source>
        <strain evidence="2 3">SLHLJ1</strain>
    </source>
</reference>
<evidence type="ECO:0000256" key="1">
    <source>
        <dbReference type="SAM" id="Phobius"/>
    </source>
</evidence>
<evidence type="ECO:0000313" key="3">
    <source>
        <dbReference type="Proteomes" id="UP000035159"/>
    </source>
</evidence>
<dbReference type="EMBL" id="CP011232">
    <property type="protein sequence ID" value="AKI97844.1"/>
    <property type="molecule type" value="Genomic_DNA"/>
</dbReference>
<dbReference type="AlphaFoldDB" id="A0A0G2ZE59"/>
<feature type="transmembrane region" description="Helical" evidence="1">
    <location>
        <begin position="20"/>
        <end position="44"/>
    </location>
</feature>
<keyword evidence="3" id="KW-1185">Reference proteome</keyword>
<feature type="transmembrane region" description="Helical" evidence="1">
    <location>
        <begin position="106"/>
        <end position="130"/>
    </location>
</feature>
<keyword evidence="1" id="KW-0812">Transmembrane</keyword>
<dbReference type="OrthoDB" id="47760at2"/>
<dbReference type="PATRIC" id="fig|1330330.3.peg.1730"/>
<gene>
    <name evidence="2" type="ORF">IX53_08510</name>
</gene>
<dbReference type="RefSeq" id="WP_047754979.1">
    <property type="nucleotide sequence ID" value="NZ_CAJUHA010000005.1"/>
</dbReference>
<feature type="transmembrane region" description="Helical" evidence="1">
    <location>
        <begin position="50"/>
        <end position="68"/>
    </location>
</feature>